<reference evidence="1" key="1">
    <citation type="submission" date="2024-05" db="EMBL/GenBank/DDBJ databases">
        <authorList>
            <person name="Kim S."/>
            <person name="Heo J."/>
            <person name="Choi H."/>
            <person name="Choi Y."/>
            <person name="Kwon S.-W."/>
            <person name="Kim Y."/>
        </authorList>
    </citation>
    <scope>NUCLEOTIDE SEQUENCE</scope>
    <source>
        <strain evidence="1">KACC 23699</strain>
    </source>
</reference>
<protein>
    <submittedName>
        <fullName evidence="1">DUF1059 domain-containing protein</fullName>
    </submittedName>
</protein>
<accession>A0AAU7JUC2</accession>
<dbReference type="EMBL" id="CP157483">
    <property type="protein sequence ID" value="XBO43818.1"/>
    <property type="molecule type" value="Genomic_DNA"/>
</dbReference>
<proteinExistence type="predicted"/>
<dbReference type="AlphaFoldDB" id="A0AAU7JUC2"/>
<dbReference type="Pfam" id="PF06348">
    <property type="entry name" value="DUF1059"/>
    <property type="match status" value="1"/>
</dbReference>
<organism evidence="1">
    <name type="scientific">Pedococcus sp. KACC 23699</name>
    <dbReference type="NCBI Taxonomy" id="3149228"/>
    <lineage>
        <taxon>Bacteria</taxon>
        <taxon>Bacillati</taxon>
        <taxon>Actinomycetota</taxon>
        <taxon>Actinomycetes</taxon>
        <taxon>Micrococcales</taxon>
        <taxon>Intrasporangiaceae</taxon>
        <taxon>Pedococcus</taxon>
    </lineage>
</organism>
<gene>
    <name evidence="1" type="ORF">ABEG17_00360</name>
</gene>
<dbReference type="InterPro" id="IPR009409">
    <property type="entry name" value="DUF1059"/>
</dbReference>
<name>A0AAU7JUC2_9MICO</name>
<sequence length="58" mass="6121">MTFRLACGDVMPGCNAHFESNDRDSLMQEVAAHASVDHGLHTIDAATADTVAAHIRAA</sequence>
<evidence type="ECO:0000313" key="1">
    <source>
        <dbReference type="EMBL" id="XBO43818.1"/>
    </source>
</evidence>
<dbReference type="RefSeq" id="WP_406831262.1">
    <property type="nucleotide sequence ID" value="NZ_CP157483.1"/>
</dbReference>